<accession>F2TGM0</accession>
<sequence length="519" mass="58957">MEGPNGEIEWERERLGPELMDGTPFLSPHQHPLWKGFMDTHEITAQRFPPSNRTLILEQYKVLERLTEETGESSTPYKAEKAKHIEVNLHEPTYYCNGRPQIDMPDRMRDVFLEYEWKVPMTMEEDNALVKEIKHLKGEERRLKGVIKVLEEDKEAMQVQWNEIRVLRRTIDDYLDDSQHILKHGPSPAQTQPAAKKLKAEKSFEQTSVATTPNISPADRSRSLLAMVLERGLSAAGEKPLHLSSGLLTKGAPEKRLKARVAFKAGVNPKQSKSLITDSRHSVTNTPIGSSPPKSSGKARQFVFGQPDFTGTMALSHKLHPHLYSLARKSKYFALMKFGVVPPKRGIVTSPEYSQTERFFTLILWRNEVTFFRDPGYANGDAVPLTQTALGETTLSELCNITLGHLAQRNPAIKQKQLQSAIREPFQYTSIRELADDLIKKRLRCSSENLAQKPLEEQNGDINSEAVADILAKQESTFRELTDLFKKYDSVMLAKALYNYEATSFRPWVPFSFAKMTFG</sequence>
<evidence type="ECO:0000313" key="2">
    <source>
        <dbReference type="EMBL" id="EGE82383.2"/>
    </source>
</evidence>
<name>F2TGM0_AJEDA</name>
<feature type="compositionally biased region" description="Polar residues" evidence="1">
    <location>
        <begin position="273"/>
        <end position="288"/>
    </location>
</feature>
<evidence type="ECO:0000256" key="1">
    <source>
        <dbReference type="SAM" id="MobiDB-lite"/>
    </source>
</evidence>
<dbReference type="OrthoDB" id="4187083at2759"/>
<dbReference type="HOGENOM" id="CLU_030879_0_0_1"/>
<feature type="region of interest" description="Disordered" evidence="1">
    <location>
        <begin position="183"/>
        <end position="217"/>
    </location>
</feature>
<organism evidence="2">
    <name type="scientific">Ajellomyces dermatitidis (strain ATCC 18188 / CBS 674.68)</name>
    <name type="common">Blastomyces dermatitidis</name>
    <dbReference type="NCBI Taxonomy" id="653446"/>
    <lineage>
        <taxon>Eukaryota</taxon>
        <taxon>Fungi</taxon>
        <taxon>Dikarya</taxon>
        <taxon>Ascomycota</taxon>
        <taxon>Pezizomycotina</taxon>
        <taxon>Eurotiomycetes</taxon>
        <taxon>Eurotiomycetidae</taxon>
        <taxon>Onygenales</taxon>
        <taxon>Ajellomycetaceae</taxon>
        <taxon>Blastomyces</taxon>
    </lineage>
</organism>
<dbReference type="AlphaFoldDB" id="F2TGM0"/>
<feature type="compositionally biased region" description="Low complexity" evidence="1">
    <location>
        <begin position="289"/>
        <end position="298"/>
    </location>
</feature>
<protein>
    <submittedName>
        <fullName evidence="2">F-box protein</fullName>
    </submittedName>
</protein>
<feature type="region of interest" description="Disordered" evidence="1">
    <location>
        <begin position="273"/>
        <end position="299"/>
    </location>
</feature>
<dbReference type="Proteomes" id="UP000007802">
    <property type="component" value="Unassembled WGS sequence"/>
</dbReference>
<proteinExistence type="predicted"/>
<gene>
    <name evidence="2" type="ORF">BDDG_05327</name>
</gene>
<feature type="compositionally biased region" description="Polar residues" evidence="1">
    <location>
        <begin position="205"/>
        <end position="215"/>
    </location>
</feature>
<reference evidence="2" key="1">
    <citation type="submission" date="2010-03" db="EMBL/GenBank/DDBJ databases">
        <title>Annotation of Blastomyces dermatitidis strain ATCC 18188.</title>
        <authorList>
            <consortium name="The Broad Institute Genome Sequencing Platform"/>
            <consortium name="Broad Institute Genome Sequencing Center for Infectious Disease."/>
            <person name="Cuomo C."/>
            <person name="Klein B."/>
            <person name="Sullivan T."/>
            <person name="Heitman J."/>
            <person name="Young S."/>
            <person name="Zeng Q."/>
            <person name="Gargeya S."/>
            <person name="Alvarado L."/>
            <person name="Berlin A.M."/>
            <person name="Chapman S.B."/>
            <person name="Chen Z."/>
            <person name="Freedman E."/>
            <person name="Gellesch M."/>
            <person name="Goldberg J."/>
            <person name="Griggs A."/>
            <person name="Gujja S."/>
            <person name="Heilman E."/>
            <person name="Heiman D."/>
            <person name="Howarth C."/>
            <person name="Mehta T."/>
            <person name="Neiman D."/>
            <person name="Pearson M."/>
            <person name="Roberts A."/>
            <person name="Saif S."/>
            <person name="Shea T."/>
            <person name="Shenoy N."/>
            <person name="Sisk P."/>
            <person name="Stolte C."/>
            <person name="Sykes S."/>
            <person name="White J."/>
            <person name="Yandava C."/>
            <person name="Haas B."/>
            <person name="Nusbaum C."/>
            <person name="Birren B."/>
        </authorList>
    </citation>
    <scope>NUCLEOTIDE SEQUENCE [LARGE SCALE GENOMIC DNA]</scope>
    <source>
        <strain evidence="2">ATCC 18188</strain>
    </source>
</reference>
<dbReference type="EMBL" id="GG749433">
    <property type="protein sequence ID" value="EGE82383.2"/>
    <property type="molecule type" value="Genomic_DNA"/>
</dbReference>